<gene>
    <name evidence="2" type="ORF">N8I77_001423</name>
</gene>
<evidence type="ECO:0000313" key="3">
    <source>
        <dbReference type="Proteomes" id="UP001265746"/>
    </source>
</evidence>
<accession>A0AAD9WAU1</accession>
<comment type="caution">
    <text evidence="2">The sequence shown here is derived from an EMBL/GenBank/DDBJ whole genome shotgun (WGS) entry which is preliminary data.</text>
</comment>
<dbReference type="InterPro" id="IPR001810">
    <property type="entry name" value="F-box_dom"/>
</dbReference>
<evidence type="ECO:0000259" key="1">
    <source>
        <dbReference type="PROSITE" id="PS50181"/>
    </source>
</evidence>
<dbReference type="Proteomes" id="UP001265746">
    <property type="component" value="Unassembled WGS sequence"/>
</dbReference>
<protein>
    <recommendedName>
        <fullName evidence="1">F-box domain-containing protein</fullName>
    </recommendedName>
</protein>
<feature type="domain" description="F-box" evidence="1">
    <location>
        <begin position="2"/>
        <end position="47"/>
    </location>
</feature>
<dbReference type="EMBL" id="JAUJFL010000001">
    <property type="protein sequence ID" value="KAK2614614.1"/>
    <property type="molecule type" value="Genomic_DNA"/>
</dbReference>
<dbReference type="InterPro" id="IPR036770">
    <property type="entry name" value="Ankyrin_rpt-contain_sf"/>
</dbReference>
<evidence type="ECO:0000313" key="2">
    <source>
        <dbReference type="EMBL" id="KAK2614614.1"/>
    </source>
</evidence>
<dbReference type="SUPFAM" id="SSF48403">
    <property type="entry name" value="Ankyrin repeat"/>
    <property type="match status" value="1"/>
</dbReference>
<dbReference type="AlphaFoldDB" id="A0AAD9WAU1"/>
<keyword evidence="3" id="KW-1185">Reference proteome</keyword>
<sequence length="504" mass="55989">MKSTLQWLPNELLDPILDDLDIHNIARLTQCNKRLRGRLEAELWKDTGRVNRAIEWGCKTGNLDCLRGAVRHGGRFDVFALSFAARKGQDEAFQFMLDHDARIEVEPTDDRTLRHQVWKLTKSLSRPANFGMMRQFYEAGLDKLARDAGVCPQAVWPLDRIIENGGPDVFERLQLVLGQGGIRLDISWPNSGSLISMAIDANSPDTVDFLVAHGVDIHGKEESRPKSFFGSRAWPCHVPVFAAAHAMARSDHGVARMQQVLQHGADINHCAKVLTWSRPSYMLIRDYYWTTPLLVFLDSVSSWKEGPGPDLVEGLKFLINHGALFQLPDVEQPGNLLPRFKDTRRPKGRPLPIDLLLARWGLQALNKPRFLTVIKFLANHGLQGAGLSPEEVANMIIQHTKTPVFSVESRAAVKGRGLLLDALLDGRTASENNKVLDWLLIKTGQTIDLLRVDYGQALDSLVAAGATVDPVRVASGSGRSSDVVRLLAIRGRPADDIISRSVSK</sequence>
<proteinExistence type="predicted"/>
<name>A0AAD9WAU1_PHOAM</name>
<dbReference type="Gene3D" id="1.25.40.20">
    <property type="entry name" value="Ankyrin repeat-containing domain"/>
    <property type="match status" value="1"/>
</dbReference>
<dbReference type="PROSITE" id="PS50181">
    <property type="entry name" value="FBOX"/>
    <property type="match status" value="1"/>
</dbReference>
<reference evidence="2" key="1">
    <citation type="submission" date="2023-06" db="EMBL/GenBank/DDBJ databases">
        <authorList>
            <person name="Noh H."/>
        </authorList>
    </citation>
    <scope>NUCLEOTIDE SEQUENCE</scope>
    <source>
        <strain evidence="2">DUCC20226</strain>
    </source>
</reference>
<organism evidence="2 3">
    <name type="scientific">Phomopsis amygdali</name>
    <name type="common">Fusicoccum amygdali</name>
    <dbReference type="NCBI Taxonomy" id="1214568"/>
    <lineage>
        <taxon>Eukaryota</taxon>
        <taxon>Fungi</taxon>
        <taxon>Dikarya</taxon>
        <taxon>Ascomycota</taxon>
        <taxon>Pezizomycotina</taxon>
        <taxon>Sordariomycetes</taxon>
        <taxon>Sordariomycetidae</taxon>
        <taxon>Diaporthales</taxon>
        <taxon>Diaporthaceae</taxon>
        <taxon>Diaporthe</taxon>
    </lineage>
</organism>